<evidence type="ECO:0000256" key="5">
    <source>
        <dbReference type="ARBA" id="ARBA00023237"/>
    </source>
</evidence>
<evidence type="ECO:0000313" key="8">
    <source>
        <dbReference type="EMBL" id="SDQ09412.1"/>
    </source>
</evidence>
<comment type="similarity">
    <text evidence="2">Belongs to the SusD family.</text>
</comment>
<feature type="domain" description="SusD-like N-terminal" evidence="7">
    <location>
        <begin position="26"/>
        <end position="223"/>
    </location>
</feature>
<dbReference type="Proteomes" id="UP000199627">
    <property type="component" value="Unassembled WGS sequence"/>
</dbReference>
<accession>A0A1H0Y2N0</accession>
<evidence type="ECO:0000256" key="4">
    <source>
        <dbReference type="ARBA" id="ARBA00023136"/>
    </source>
</evidence>
<keyword evidence="3" id="KW-0732">Signal</keyword>
<reference evidence="9" key="1">
    <citation type="submission" date="2016-10" db="EMBL/GenBank/DDBJ databases">
        <authorList>
            <person name="Varghese N."/>
            <person name="Submissions S."/>
        </authorList>
    </citation>
    <scope>NUCLEOTIDE SEQUENCE [LARGE SCALE GENOMIC DNA]</scope>
    <source>
        <strain evidence="9">DSM 17072</strain>
    </source>
</reference>
<organism evidence="8 9">
    <name type="scientific">Chryseobacterium soldanellicola</name>
    <dbReference type="NCBI Taxonomy" id="311333"/>
    <lineage>
        <taxon>Bacteria</taxon>
        <taxon>Pseudomonadati</taxon>
        <taxon>Bacteroidota</taxon>
        <taxon>Flavobacteriia</taxon>
        <taxon>Flavobacteriales</taxon>
        <taxon>Weeksellaceae</taxon>
        <taxon>Chryseobacterium group</taxon>
        <taxon>Chryseobacterium</taxon>
    </lineage>
</organism>
<dbReference type="GO" id="GO:0009279">
    <property type="term" value="C:cell outer membrane"/>
    <property type="evidence" value="ECO:0007669"/>
    <property type="project" value="UniProtKB-SubCell"/>
</dbReference>
<dbReference type="AlphaFoldDB" id="A0A1H0Y2N0"/>
<dbReference type="Gene3D" id="1.25.40.390">
    <property type="match status" value="1"/>
</dbReference>
<dbReference type="Pfam" id="PF14322">
    <property type="entry name" value="SusD-like_3"/>
    <property type="match status" value="1"/>
</dbReference>
<keyword evidence="9" id="KW-1185">Reference proteome</keyword>
<evidence type="ECO:0000313" key="9">
    <source>
        <dbReference type="Proteomes" id="UP000199627"/>
    </source>
</evidence>
<evidence type="ECO:0000259" key="7">
    <source>
        <dbReference type="Pfam" id="PF14322"/>
    </source>
</evidence>
<dbReference type="SUPFAM" id="SSF48452">
    <property type="entry name" value="TPR-like"/>
    <property type="match status" value="1"/>
</dbReference>
<comment type="subcellular location">
    <subcellularLocation>
        <location evidence="1">Cell outer membrane</location>
    </subcellularLocation>
</comment>
<protein>
    <submittedName>
        <fullName evidence="8">Starch-binding associating with outer membrane</fullName>
    </submittedName>
</protein>
<dbReference type="RefSeq" id="WP_089753225.1">
    <property type="nucleotide sequence ID" value="NZ_FNKL01000001.1"/>
</dbReference>
<dbReference type="InterPro" id="IPR011990">
    <property type="entry name" value="TPR-like_helical_dom_sf"/>
</dbReference>
<dbReference type="EMBL" id="FNKL01000001">
    <property type="protein sequence ID" value="SDQ09412.1"/>
    <property type="molecule type" value="Genomic_DNA"/>
</dbReference>
<evidence type="ECO:0000259" key="6">
    <source>
        <dbReference type="Pfam" id="PF07980"/>
    </source>
</evidence>
<sequence>MIKYNKKIIAGVIFLSLTFTGCNEILDEEPRTSYTVDYFNTEQGINQGVTSLYRHLRMLYGNGYFMSNCQNGTDESTFGQQADGNFKELDMSGNGNITPSTFPPSMVWNSVFPYINTASGIIEKGPSFGIAESLISEARFFRAFDYFLLVQTYGGVPLDLGSGELAFNITPSATSVRNTVPEVYSKAIFPDLKKAIDNLPSSPRVTGGVTKNVAKLFLAKAYLTYGWWLQNPNAIPTYPETARTDLDGHNAQWYFQQAYDIALEGINNPGPYSLQPTYYDLNVGSNDRNNECMLYADHTSSSLYYNESDPVGQGSGWSPDNFAAWMQTWNYTNIKSSKSSTTWDAGSSVQRAATQPLGRPWVRMCPTIGVIKNTFADKTNDSRYDGTFVTSYRGNWNKEATGLTNIPVLYNANNLPVQPNDAILSFLNDDSQTPTYPSGAGQSGVGAGTLPGRADWVVAPNGISRIVFPGLWKIGTYRTDNGNGLGFPNAGLTRPFNAAKFSEFYFIAAEAAVKGASGAMSARDLINVIRARAGKWKFNNAQNTTYIADNSAAMVAATPSTITIDYILAERSREYYGEFYRWYDLIRTQKWQEYASTYQIGGSNYGDHTPQTVTRNIQKFHYLRPIPQSQLDAMEVSADIKAKYQNPGY</sequence>
<dbReference type="InterPro" id="IPR033985">
    <property type="entry name" value="SusD-like_N"/>
</dbReference>
<name>A0A1H0Y2N0_9FLAO</name>
<keyword evidence="5" id="KW-0998">Cell outer membrane</keyword>
<proteinExistence type="inferred from homology"/>
<dbReference type="InterPro" id="IPR012944">
    <property type="entry name" value="SusD_RagB_dom"/>
</dbReference>
<evidence type="ECO:0000256" key="3">
    <source>
        <dbReference type="ARBA" id="ARBA00022729"/>
    </source>
</evidence>
<evidence type="ECO:0000256" key="2">
    <source>
        <dbReference type="ARBA" id="ARBA00006275"/>
    </source>
</evidence>
<dbReference type="OrthoDB" id="5694214at2"/>
<dbReference type="STRING" id="311333.SAMN05421664_0450"/>
<gene>
    <name evidence="8" type="ORF">SAMN05421664_0450</name>
</gene>
<evidence type="ECO:0000256" key="1">
    <source>
        <dbReference type="ARBA" id="ARBA00004442"/>
    </source>
</evidence>
<dbReference type="PROSITE" id="PS51257">
    <property type="entry name" value="PROKAR_LIPOPROTEIN"/>
    <property type="match status" value="1"/>
</dbReference>
<dbReference type="Pfam" id="PF07980">
    <property type="entry name" value="SusD_RagB"/>
    <property type="match status" value="1"/>
</dbReference>
<keyword evidence="4" id="KW-0472">Membrane</keyword>
<feature type="domain" description="RagB/SusD" evidence="6">
    <location>
        <begin position="501"/>
        <end position="649"/>
    </location>
</feature>